<organism evidence="2 3">
    <name type="scientific">Penicillium thymicola</name>
    <dbReference type="NCBI Taxonomy" id="293382"/>
    <lineage>
        <taxon>Eukaryota</taxon>
        <taxon>Fungi</taxon>
        <taxon>Dikarya</taxon>
        <taxon>Ascomycota</taxon>
        <taxon>Pezizomycotina</taxon>
        <taxon>Eurotiomycetes</taxon>
        <taxon>Eurotiomycetidae</taxon>
        <taxon>Eurotiales</taxon>
        <taxon>Aspergillaceae</taxon>
        <taxon>Penicillium</taxon>
    </lineage>
</organism>
<dbReference type="AlphaFoldDB" id="A0AAI9T4F9"/>
<feature type="non-terminal residue" evidence="2">
    <location>
        <position position="1"/>
    </location>
</feature>
<name>A0AAI9T4F9_PENTH</name>
<reference evidence="2" key="1">
    <citation type="submission" date="2015-06" db="EMBL/GenBank/DDBJ databases">
        <authorList>
            <person name="Nguyen H."/>
        </authorList>
    </citation>
    <scope>NUCLEOTIDE SEQUENCE</scope>
    <source>
        <strain evidence="2">DAOM 180753</strain>
    </source>
</reference>
<protein>
    <submittedName>
        <fullName evidence="2">Uncharacterized protein</fullName>
    </submittedName>
</protein>
<dbReference type="EMBL" id="LACB01001421">
    <property type="protein sequence ID" value="KAJ9480490.1"/>
    <property type="molecule type" value="Genomic_DNA"/>
</dbReference>
<feature type="compositionally biased region" description="Basic residues" evidence="1">
    <location>
        <begin position="86"/>
        <end position="95"/>
    </location>
</feature>
<dbReference type="Proteomes" id="UP001227192">
    <property type="component" value="Unassembled WGS sequence"/>
</dbReference>
<sequence length="112" mass="12071">LPTPAANAHIRTALSKTLSTQDAQVAGIGTTKTGYVIRFKNQASAETARNNTEWLTELGNDTRLVKPRFGVAVHHIPTFGLISKTGKPKPLKRSQTKTTSQTAAFESRTLPG</sequence>
<evidence type="ECO:0000313" key="2">
    <source>
        <dbReference type="EMBL" id="KAJ9480490.1"/>
    </source>
</evidence>
<evidence type="ECO:0000313" key="3">
    <source>
        <dbReference type="Proteomes" id="UP001227192"/>
    </source>
</evidence>
<feature type="region of interest" description="Disordered" evidence="1">
    <location>
        <begin position="84"/>
        <end position="112"/>
    </location>
</feature>
<proteinExistence type="predicted"/>
<accession>A0AAI9T4F9</accession>
<keyword evidence="3" id="KW-1185">Reference proteome</keyword>
<reference evidence="2" key="2">
    <citation type="journal article" date="2016" name="Fungal Biol.">
        <title>Ochratoxin A production by Penicillium thymicola.</title>
        <authorList>
            <person name="Nguyen H.D.T."/>
            <person name="McMullin D.R."/>
            <person name="Ponomareva E."/>
            <person name="Riley R."/>
            <person name="Pomraning K.R."/>
            <person name="Baker S.E."/>
            <person name="Seifert K.A."/>
        </authorList>
    </citation>
    <scope>NUCLEOTIDE SEQUENCE</scope>
    <source>
        <strain evidence="2">DAOM 180753</strain>
    </source>
</reference>
<comment type="caution">
    <text evidence="2">The sequence shown here is derived from an EMBL/GenBank/DDBJ whole genome shotgun (WGS) entry which is preliminary data.</text>
</comment>
<evidence type="ECO:0000256" key="1">
    <source>
        <dbReference type="SAM" id="MobiDB-lite"/>
    </source>
</evidence>
<gene>
    <name evidence="2" type="ORF">VN97_g13078</name>
</gene>